<evidence type="ECO:0000256" key="1">
    <source>
        <dbReference type="ARBA" id="ARBA00004115"/>
    </source>
</evidence>
<evidence type="ECO:0000313" key="11">
    <source>
        <dbReference type="Proteomes" id="UP000597762"/>
    </source>
</evidence>
<evidence type="ECO:0000256" key="2">
    <source>
        <dbReference type="ARBA" id="ARBA00007695"/>
    </source>
</evidence>
<name>A0A812C443_ACAPH</name>
<dbReference type="GO" id="GO:0072546">
    <property type="term" value="C:EMC complex"/>
    <property type="evidence" value="ECO:0007669"/>
    <property type="project" value="TreeGrafter"/>
</dbReference>
<keyword evidence="6" id="KW-0256">Endoplasmic reticulum</keyword>
<feature type="transmembrane region" description="Helical" evidence="9">
    <location>
        <begin position="213"/>
        <end position="230"/>
    </location>
</feature>
<dbReference type="Pfam" id="PF21203">
    <property type="entry name" value="ECM10"/>
    <property type="match status" value="1"/>
</dbReference>
<comment type="caution">
    <text evidence="10">The sequence shown here is derived from an EMBL/GenBank/DDBJ whole genome shotgun (WGS) entry which is preliminary data.</text>
</comment>
<accession>A0A812C443</accession>
<dbReference type="OrthoDB" id="1894652at2759"/>
<protein>
    <recommendedName>
        <fullName evidence="3">ER membrane protein complex subunit 10</fullName>
    </recommendedName>
</protein>
<reference evidence="10" key="1">
    <citation type="submission" date="2021-01" db="EMBL/GenBank/DDBJ databases">
        <authorList>
            <person name="Li R."/>
            <person name="Bekaert M."/>
        </authorList>
    </citation>
    <scope>NUCLEOTIDE SEQUENCE</scope>
    <source>
        <strain evidence="10">Farmed</strain>
    </source>
</reference>
<evidence type="ECO:0000256" key="6">
    <source>
        <dbReference type="ARBA" id="ARBA00022824"/>
    </source>
</evidence>
<dbReference type="EMBL" id="CAHIKZ030001334">
    <property type="protein sequence ID" value="CAE1260231.1"/>
    <property type="molecule type" value="Genomic_DNA"/>
</dbReference>
<feature type="transmembrane region" description="Helical" evidence="9">
    <location>
        <begin position="6"/>
        <end position="27"/>
    </location>
</feature>
<sequence length="284" mass="31214">MAAPVGVNMFGVCMVLICAIFIASAFVNDEFEGLQWMPVEHSFDSGADVSFSKRGNIVIRSFKMNKAQFFPASPLTAEEKRKLKNAAKLEDLYLLKIPVRPVSVNSEMESAHHVVTFVLACQLYESGLSDHITLNVDPSGEVISVSLSTSTGQCTGNTMPDEAISSWNTTVEIIQTVPGPVPETQLYIDKLKREEHDKQKGQQGDNRSFFAKYWMYIVPSVILLMLASNADPQAAAGGVNETLVKTAAQHQNSIFLMTVAVFGFLFFSLSLTLHQTFLLLVGLQ</sequence>
<evidence type="ECO:0000313" key="10">
    <source>
        <dbReference type="EMBL" id="CAE1260231.1"/>
    </source>
</evidence>
<keyword evidence="4 9" id="KW-0812">Transmembrane</keyword>
<dbReference type="Proteomes" id="UP000597762">
    <property type="component" value="Unassembled WGS sequence"/>
</dbReference>
<evidence type="ECO:0000256" key="3">
    <source>
        <dbReference type="ARBA" id="ARBA00020105"/>
    </source>
</evidence>
<keyword evidence="7 9" id="KW-1133">Transmembrane helix</keyword>
<evidence type="ECO:0000256" key="4">
    <source>
        <dbReference type="ARBA" id="ARBA00022692"/>
    </source>
</evidence>
<gene>
    <name evidence="10" type="ORF">SPHA_32072</name>
</gene>
<dbReference type="AlphaFoldDB" id="A0A812C443"/>
<feature type="transmembrane region" description="Helical" evidence="9">
    <location>
        <begin position="254"/>
        <end position="281"/>
    </location>
</feature>
<evidence type="ECO:0000256" key="9">
    <source>
        <dbReference type="SAM" id="Phobius"/>
    </source>
</evidence>
<keyword evidence="8 9" id="KW-0472">Membrane</keyword>
<proteinExistence type="inferred from homology"/>
<organism evidence="10 11">
    <name type="scientific">Acanthosepion pharaonis</name>
    <name type="common">Pharaoh cuttlefish</name>
    <name type="synonym">Sepia pharaonis</name>
    <dbReference type="NCBI Taxonomy" id="158019"/>
    <lineage>
        <taxon>Eukaryota</taxon>
        <taxon>Metazoa</taxon>
        <taxon>Spiralia</taxon>
        <taxon>Lophotrochozoa</taxon>
        <taxon>Mollusca</taxon>
        <taxon>Cephalopoda</taxon>
        <taxon>Coleoidea</taxon>
        <taxon>Decapodiformes</taxon>
        <taxon>Sepiida</taxon>
        <taxon>Sepiina</taxon>
        <taxon>Sepiidae</taxon>
        <taxon>Acanthosepion</taxon>
    </lineage>
</organism>
<comment type="similarity">
    <text evidence="2">Belongs to the EMC10 family.</text>
</comment>
<comment type="subcellular location">
    <subcellularLocation>
        <location evidence="1">Endoplasmic reticulum membrane</location>
        <topology evidence="1">Single-pass type I membrane protein</topology>
    </subcellularLocation>
</comment>
<evidence type="ECO:0000256" key="5">
    <source>
        <dbReference type="ARBA" id="ARBA00022729"/>
    </source>
</evidence>
<evidence type="ECO:0000256" key="8">
    <source>
        <dbReference type="ARBA" id="ARBA00023136"/>
    </source>
</evidence>
<keyword evidence="11" id="KW-1185">Reference proteome</keyword>
<dbReference type="PANTHER" id="PTHR21397:SF4">
    <property type="entry name" value="ER MEMBRANE PROTEIN COMPLEX SUBUNIT 10"/>
    <property type="match status" value="1"/>
</dbReference>
<dbReference type="PANTHER" id="PTHR21397">
    <property type="entry name" value="CHROMATIN COMPLEXES SUBUNIT BAP18-RELATED"/>
    <property type="match status" value="1"/>
</dbReference>
<evidence type="ECO:0000256" key="7">
    <source>
        <dbReference type="ARBA" id="ARBA00022989"/>
    </source>
</evidence>
<dbReference type="CDD" id="cd22209">
    <property type="entry name" value="EMC10"/>
    <property type="match status" value="1"/>
</dbReference>
<keyword evidence="5" id="KW-0732">Signal</keyword>